<dbReference type="Proteomes" id="UP000294887">
    <property type="component" value="Unassembled WGS sequence"/>
</dbReference>
<dbReference type="GO" id="GO:0003700">
    <property type="term" value="F:DNA-binding transcription factor activity"/>
    <property type="evidence" value="ECO:0007669"/>
    <property type="project" value="InterPro"/>
</dbReference>
<evidence type="ECO:0000313" key="6">
    <source>
        <dbReference type="EMBL" id="TCJ86849.1"/>
    </source>
</evidence>
<dbReference type="Pfam" id="PF03466">
    <property type="entry name" value="LysR_substrate"/>
    <property type="match status" value="1"/>
</dbReference>
<comment type="caution">
    <text evidence="6">The sequence shown here is derived from an EMBL/GenBank/DDBJ whole genome shotgun (WGS) entry which is preliminary data.</text>
</comment>
<dbReference type="RefSeq" id="WP_131905180.1">
    <property type="nucleotide sequence ID" value="NZ_BAAAFU010000004.1"/>
</dbReference>
<keyword evidence="7" id="KW-1185">Reference proteome</keyword>
<dbReference type="OrthoDB" id="5964649at2"/>
<keyword evidence="3 6" id="KW-0238">DNA-binding</keyword>
<keyword evidence="2" id="KW-0805">Transcription regulation</keyword>
<gene>
    <name evidence="6" type="ORF">EV695_1347</name>
</gene>
<dbReference type="AlphaFoldDB" id="A0A4R1F364"/>
<dbReference type="PANTHER" id="PTHR30419:SF8">
    <property type="entry name" value="NITROGEN ASSIMILATION TRANSCRIPTIONAL ACTIVATOR-RELATED"/>
    <property type="match status" value="1"/>
</dbReference>
<evidence type="ECO:0000256" key="4">
    <source>
        <dbReference type="ARBA" id="ARBA00023163"/>
    </source>
</evidence>
<dbReference type="FunFam" id="1.10.10.10:FF:000001">
    <property type="entry name" value="LysR family transcriptional regulator"/>
    <property type="match status" value="1"/>
</dbReference>
<evidence type="ECO:0000313" key="7">
    <source>
        <dbReference type="Proteomes" id="UP000294887"/>
    </source>
</evidence>
<dbReference type="InterPro" id="IPR005119">
    <property type="entry name" value="LysR_subst-bd"/>
</dbReference>
<dbReference type="SUPFAM" id="SSF46785">
    <property type="entry name" value="Winged helix' DNA-binding domain"/>
    <property type="match status" value="1"/>
</dbReference>
<dbReference type="InterPro" id="IPR036388">
    <property type="entry name" value="WH-like_DNA-bd_sf"/>
</dbReference>
<evidence type="ECO:0000256" key="2">
    <source>
        <dbReference type="ARBA" id="ARBA00023015"/>
    </source>
</evidence>
<evidence type="ECO:0000259" key="5">
    <source>
        <dbReference type="PROSITE" id="PS50931"/>
    </source>
</evidence>
<dbReference type="Gene3D" id="3.40.190.10">
    <property type="entry name" value="Periplasmic binding protein-like II"/>
    <property type="match status" value="2"/>
</dbReference>
<dbReference type="Pfam" id="PF00126">
    <property type="entry name" value="HTH_1"/>
    <property type="match status" value="1"/>
</dbReference>
<name>A0A4R1F364_9GAMM</name>
<dbReference type="PRINTS" id="PR00039">
    <property type="entry name" value="HTHLYSR"/>
</dbReference>
<evidence type="ECO:0000256" key="1">
    <source>
        <dbReference type="ARBA" id="ARBA00009437"/>
    </source>
</evidence>
<dbReference type="SUPFAM" id="SSF53850">
    <property type="entry name" value="Periplasmic binding protein-like II"/>
    <property type="match status" value="1"/>
</dbReference>
<sequence length="307" mass="34500">MTTIYYKQNRLKKLRAFCQVAKHGSVTKAAEKLFASQPTVSLQIQALEREMEVSLFERNGPQIMLTVEGKILYDLAEPLVQNVDHLHETFSAHCGNLSTGELSIAAGESTILYVLPEPVQKFTTEYPGIKLRLANETGRDGLEMLRNNDIDIAIGSMLEIPDDIEYKPIVSYNPVLIAPKDHPLSKITSLTLSDISPYGLILPPRHLSTWRIVKMVFAQNNTNYKVSLEAGGWEVIKQYVKIGMGVSIVTDVCLTEEDRKDLTVLPLDKYFPKRSYGIVTRKGKFLSTPAERFIDIMNNCYSEADAE</sequence>
<proteinExistence type="inferred from homology"/>
<dbReference type="EMBL" id="SMFQ01000003">
    <property type="protein sequence ID" value="TCJ86849.1"/>
    <property type="molecule type" value="Genomic_DNA"/>
</dbReference>
<protein>
    <submittedName>
        <fullName evidence="6">DNA-binding transcriptional LysR family regulator</fullName>
    </submittedName>
</protein>
<dbReference type="InterPro" id="IPR000847">
    <property type="entry name" value="LysR_HTH_N"/>
</dbReference>
<dbReference type="InterPro" id="IPR036390">
    <property type="entry name" value="WH_DNA-bd_sf"/>
</dbReference>
<dbReference type="PROSITE" id="PS50931">
    <property type="entry name" value="HTH_LYSR"/>
    <property type="match status" value="1"/>
</dbReference>
<dbReference type="GO" id="GO:0003677">
    <property type="term" value="F:DNA binding"/>
    <property type="evidence" value="ECO:0007669"/>
    <property type="project" value="UniProtKB-KW"/>
</dbReference>
<dbReference type="PANTHER" id="PTHR30419">
    <property type="entry name" value="HTH-TYPE TRANSCRIPTIONAL REGULATOR YBHD"/>
    <property type="match status" value="1"/>
</dbReference>
<evidence type="ECO:0000256" key="3">
    <source>
        <dbReference type="ARBA" id="ARBA00023125"/>
    </source>
</evidence>
<dbReference type="Gene3D" id="1.10.10.10">
    <property type="entry name" value="Winged helix-like DNA-binding domain superfamily/Winged helix DNA-binding domain"/>
    <property type="match status" value="1"/>
</dbReference>
<dbReference type="InterPro" id="IPR050950">
    <property type="entry name" value="HTH-type_LysR_regulators"/>
</dbReference>
<feature type="domain" description="HTH lysR-type" evidence="5">
    <location>
        <begin position="9"/>
        <end position="66"/>
    </location>
</feature>
<reference evidence="6 7" key="1">
    <citation type="submission" date="2019-03" db="EMBL/GenBank/DDBJ databases">
        <title>Genomic Encyclopedia of Type Strains, Phase IV (KMG-IV): sequencing the most valuable type-strain genomes for metagenomic binning, comparative biology and taxonomic classification.</title>
        <authorList>
            <person name="Goeker M."/>
        </authorList>
    </citation>
    <scope>NUCLEOTIDE SEQUENCE [LARGE SCALE GENOMIC DNA]</scope>
    <source>
        <strain evidence="6 7">DSM 24830</strain>
    </source>
</reference>
<dbReference type="CDD" id="cd05466">
    <property type="entry name" value="PBP2_LTTR_substrate"/>
    <property type="match status" value="1"/>
</dbReference>
<organism evidence="6 7">
    <name type="scientific">Cocleimonas flava</name>
    <dbReference type="NCBI Taxonomy" id="634765"/>
    <lineage>
        <taxon>Bacteria</taxon>
        <taxon>Pseudomonadati</taxon>
        <taxon>Pseudomonadota</taxon>
        <taxon>Gammaproteobacteria</taxon>
        <taxon>Thiotrichales</taxon>
        <taxon>Thiotrichaceae</taxon>
        <taxon>Cocleimonas</taxon>
    </lineage>
</organism>
<accession>A0A4R1F364</accession>
<comment type="similarity">
    <text evidence="1">Belongs to the LysR transcriptional regulatory family.</text>
</comment>
<keyword evidence="4" id="KW-0804">Transcription</keyword>
<dbReference type="GO" id="GO:0005829">
    <property type="term" value="C:cytosol"/>
    <property type="evidence" value="ECO:0007669"/>
    <property type="project" value="TreeGrafter"/>
</dbReference>